<dbReference type="GO" id="GO:0005886">
    <property type="term" value="C:plasma membrane"/>
    <property type="evidence" value="ECO:0007669"/>
    <property type="project" value="TreeGrafter"/>
</dbReference>
<keyword evidence="3" id="KW-0547">Nucleotide-binding</keyword>
<comment type="caution">
    <text evidence="7">The sequence shown here is derived from an EMBL/GenBank/DDBJ whole genome shotgun (WGS) entry which is preliminary data.</text>
</comment>
<dbReference type="Gene3D" id="1.10.1750.10">
    <property type="match status" value="1"/>
</dbReference>
<dbReference type="PANTHER" id="PTHR30050">
    <property type="entry name" value="CHROMOSOMAL REPLICATION INITIATOR PROTEIN DNAA"/>
    <property type="match status" value="1"/>
</dbReference>
<gene>
    <name evidence="7" type="primary">dnaA_74</name>
    <name evidence="7" type="ORF">SDC9_177223</name>
</gene>
<evidence type="ECO:0000256" key="5">
    <source>
        <dbReference type="ARBA" id="ARBA00023125"/>
    </source>
</evidence>
<proteinExistence type="predicted"/>
<dbReference type="InterPro" id="IPR013159">
    <property type="entry name" value="DnaA_C"/>
</dbReference>
<accession>A0A645GTX5</accession>
<evidence type="ECO:0000256" key="2">
    <source>
        <dbReference type="ARBA" id="ARBA00022705"/>
    </source>
</evidence>
<dbReference type="InterPro" id="IPR010921">
    <property type="entry name" value="Trp_repressor/repl_initiator"/>
</dbReference>
<organism evidence="7">
    <name type="scientific">bioreactor metagenome</name>
    <dbReference type="NCBI Taxonomy" id="1076179"/>
    <lineage>
        <taxon>unclassified sequences</taxon>
        <taxon>metagenomes</taxon>
        <taxon>ecological metagenomes</taxon>
    </lineage>
</organism>
<dbReference type="EMBL" id="VSSQ01080618">
    <property type="protein sequence ID" value="MPN29770.1"/>
    <property type="molecule type" value="Genomic_DNA"/>
</dbReference>
<dbReference type="PANTHER" id="PTHR30050:SF2">
    <property type="entry name" value="CHROMOSOMAL REPLICATION INITIATOR PROTEIN DNAA"/>
    <property type="match status" value="1"/>
</dbReference>
<dbReference type="GO" id="GO:0005524">
    <property type="term" value="F:ATP binding"/>
    <property type="evidence" value="ECO:0007669"/>
    <property type="project" value="UniProtKB-KW"/>
</dbReference>
<dbReference type="SMART" id="SM00760">
    <property type="entry name" value="Bac_DnaA_C"/>
    <property type="match status" value="1"/>
</dbReference>
<dbReference type="InterPro" id="IPR027417">
    <property type="entry name" value="P-loop_NTPase"/>
</dbReference>
<dbReference type="GO" id="GO:0006275">
    <property type="term" value="P:regulation of DNA replication"/>
    <property type="evidence" value="ECO:0007669"/>
    <property type="project" value="InterPro"/>
</dbReference>
<keyword evidence="4" id="KW-0067">ATP-binding</keyword>
<evidence type="ECO:0000256" key="1">
    <source>
        <dbReference type="ARBA" id="ARBA00022490"/>
    </source>
</evidence>
<name>A0A645GTX5_9ZZZZ</name>
<feature type="domain" description="Chromosomal replication initiator DnaA C-terminal" evidence="6">
    <location>
        <begin position="104"/>
        <end position="173"/>
    </location>
</feature>
<dbReference type="AlphaFoldDB" id="A0A645GTX5"/>
<keyword evidence="2" id="KW-0235">DNA replication</keyword>
<dbReference type="SUPFAM" id="SSF48295">
    <property type="entry name" value="TrpR-like"/>
    <property type="match status" value="1"/>
</dbReference>
<sequence>MEMITLEERLRSRFEGGLITDIQQPDLETRIAILRKKAFLENIDINEEVLAFIAEKVNSNIRQLEGSLTRVIAYSKLTRKNVDITLADTALKDIIPGYENRKVSIELIQQIVADYYEIDVEGLLSQRRTADITHPRQVSMFLCREMTGDSLKTIGKHFGGRDYSTVISAYNKIMGDLKKDPELGLVLDDLRKRIKK</sequence>
<evidence type="ECO:0000256" key="4">
    <source>
        <dbReference type="ARBA" id="ARBA00022840"/>
    </source>
</evidence>
<evidence type="ECO:0000259" key="6">
    <source>
        <dbReference type="SMART" id="SM00760"/>
    </source>
</evidence>
<keyword evidence="5" id="KW-0238">DNA-binding</keyword>
<dbReference type="FunFam" id="1.10.8.60:FF:000003">
    <property type="entry name" value="Chromosomal replication initiator protein DnaA"/>
    <property type="match status" value="1"/>
</dbReference>
<dbReference type="GO" id="GO:0006270">
    <property type="term" value="P:DNA replication initiation"/>
    <property type="evidence" value="ECO:0007669"/>
    <property type="project" value="InterPro"/>
</dbReference>
<dbReference type="SUPFAM" id="SSF52540">
    <property type="entry name" value="P-loop containing nucleoside triphosphate hydrolases"/>
    <property type="match status" value="1"/>
</dbReference>
<evidence type="ECO:0000313" key="7">
    <source>
        <dbReference type="EMBL" id="MPN29770.1"/>
    </source>
</evidence>
<dbReference type="Gene3D" id="1.10.8.60">
    <property type="match status" value="1"/>
</dbReference>
<protein>
    <submittedName>
        <fullName evidence="7">Chromosomal replication initiator protein DnaA</fullName>
    </submittedName>
</protein>
<keyword evidence="1" id="KW-0963">Cytoplasm</keyword>
<dbReference type="GO" id="GO:0003688">
    <property type="term" value="F:DNA replication origin binding"/>
    <property type="evidence" value="ECO:0007669"/>
    <property type="project" value="TreeGrafter"/>
</dbReference>
<evidence type="ECO:0000256" key="3">
    <source>
        <dbReference type="ARBA" id="ARBA00022741"/>
    </source>
</evidence>
<dbReference type="CDD" id="cd06571">
    <property type="entry name" value="Bac_DnaA_C"/>
    <property type="match status" value="1"/>
</dbReference>
<reference evidence="7" key="1">
    <citation type="submission" date="2019-08" db="EMBL/GenBank/DDBJ databases">
        <authorList>
            <person name="Kucharzyk K."/>
            <person name="Murdoch R.W."/>
            <person name="Higgins S."/>
            <person name="Loffler F."/>
        </authorList>
    </citation>
    <scope>NUCLEOTIDE SEQUENCE</scope>
</reference>
<dbReference type="Pfam" id="PF08299">
    <property type="entry name" value="Bac_DnaA_C"/>
    <property type="match status" value="1"/>
</dbReference>